<accession>A0A7S9KS94</accession>
<sequence>MDDQVSLDAFAQEDYQVAYTFDPEQDGGAHGRPSKKRRVGKGSGKNGKSVDEAPMFVPLLNGAEGEQFVRLRQRRFEESWGLVDDRIQTILRESNSATLEDVSRFVASSKTDCIDQIPSAFIITGPNIASQDLLFEQLSESLQQSAASKFVRLKSPEVVTLKAALKKTIRDAMADVGDTDKHDLQIESAQDGRRYLDYDLEALEAYVKPLECEHVFVAFQDSEGFESSLLSDLITLFHSWRPRIPFTLLFGIATSVELLQARLLKSACRLIYGGQFDGVQTASILESVFKGAVAAADVPLRLGAPLLQSMLDRQHEQVAGIQSFISSLKYAYMCHFYANPLSVLCSSEDNTETLHQEHMEAVRNLPSFRQTVEREVDNSTQSSLQNAKFLIEDDAYLLAQVNKGYSNRHSWVDQFLRSLLILQAAGVQRGPFSRAFVDSMADGAQLSSERSGLAQFVRRMDADDLCTLLRRVIGIFEVGDSLLNLGEAAGQRDTNLVKSLRSSLEELEQLKMKADEAGIALRSKYSGHGKVMRTTVVAQKVQLSQDSAALREEDKRLTEIVDELTSLLSTHYPDTRPDAVLFSECWLYESKSPSREVFVPRPRIAFERSLGRPHDYLNCACCKPGNDGLQATLPATSILYQLYLETGSLINVADLWSAFHALVSHEEGDERKALVMFYRGLAEMRALGFVKNSKKKVDHIAKVKWL</sequence>
<comment type="similarity">
    <text evidence="2">Belongs to the ORC3 family.</text>
</comment>
<evidence type="ECO:0008006" key="11">
    <source>
        <dbReference type="Google" id="ProtNLM"/>
    </source>
</evidence>
<evidence type="ECO:0000259" key="8">
    <source>
        <dbReference type="Pfam" id="PF18137"/>
    </source>
</evidence>
<dbReference type="CDD" id="cd20704">
    <property type="entry name" value="Orc3"/>
    <property type="match status" value="2"/>
</dbReference>
<keyword evidence="5" id="KW-0539">Nucleus</keyword>
<dbReference type="InterPro" id="IPR040855">
    <property type="entry name" value="ORC_WH_C"/>
</dbReference>
<evidence type="ECO:0000256" key="1">
    <source>
        <dbReference type="ARBA" id="ARBA00004123"/>
    </source>
</evidence>
<evidence type="ECO:0000313" key="9">
    <source>
        <dbReference type="EMBL" id="QPH00256.1"/>
    </source>
</evidence>
<dbReference type="PANTHER" id="PTHR12748">
    <property type="entry name" value="ORIGIN RECOGNITION COMPLEX SUBUNIT 3"/>
    <property type="match status" value="1"/>
</dbReference>
<keyword evidence="4" id="KW-0238">DNA-binding</keyword>
<dbReference type="GO" id="GO:0006270">
    <property type="term" value="P:DNA replication initiation"/>
    <property type="evidence" value="ECO:0007669"/>
    <property type="project" value="TreeGrafter"/>
</dbReference>
<keyword evidence="10" id="KW-1185">Reference proteome</keyword>
<evidence type="ECO:0000256" key="6">
    <source>
        <dbReference type="SAM" id="MobiDB-lite"/>
    </source>
</evidence>
<dbReference type="PANTHER" id="PTHR12748:SF0">
    <property type="entry name" value="ORIGIN RECOGNITION COMPLEX SUBUNIT 3"/>
    <property type="match status" value="1"/>
</dbReference>
<organism evidence="9 10">
    <name type="scientific">Epichloe festucae (strain Fl1)</name>
    <dbReference type="NCBI Taxonomy" id="877507"/>
    <lineage>
        <taxon>Eukaryota</taxon>
        <taxon>Fungi</taxon>
        <taxon>Dikarya</taxon>
        <taxon>Ascomycota</taxon>
        <taxon>Pezizomycotina</taxon>
        <taxon>Sordariomycetes</taxon>
        <taxon>Hypocreomycetidae</taxon>
        <taxon>Hypocreales</taxon>
        <taxon>Clavicipitaceae</taxon>
        <taxon>Epichloe</taxon>
    </lineage>
</organism>
<dbReference type="Pfam" id="PF07034">
    <property type="entry name" value="ORC3_N"/>
    <property type="match status" value="1"/>
</dbReference>
<keyword evidence="3" id="KW-0235">DNA replication</keyword>
<evidence type="ECO:0000256" key="4">
    <source>
        <dbReference type="ARBA" id="ARBA00023125"/>
    </source>
</evidence>
<reference evidence="9 10" key="1">
    <citation type="journal article" date="2018" name="PLoS Genet.">
        <title>Repeat elements organise 3D genome structure and mediate transcription in the filamentous fungus Epichloe festucae.</title>
        <authorList>
            <person name="Winter D.J."/>
            <person name="Ganley A.R.D."/>
            <person name="Young C.A."/>
            <person name="Liachko I."/>
            <person name="Schardl C.L."/>
            <person name="Dupont P.Y."/>
            <person name="Berry D."/>
            <person name="Ram A."/>
            <person name="Scott B."/>
            <person name="Cox M.P."/>
        </authorList>
    </citation>
    <scope>NUCLEOTIDE SEQUENCE [LARGE SCALE GENOMIC DNA]</scope>
    <source>
        <strain evidence="9 10">Fl1</strain>
    </source>
</reference>
<protein>
    <recommendedName>
        <fullName evidence="11">Origin recognition complex subunit</fullName>
    </recommendedName>
</protein>
<evidence type="ECO:0000256" key="3">
    <source>
        <dbReference type="ARBA" id="ARBA00022705"/>
    </source>
</evidence>
<dbReference type="AlphaFoldDB" id="A0A7S9KS94"/>
<feature type="domain" description="Origin recognition complex subunit 3 N-terminal" evidence="7">
    <location>
        <begin position="49"/>
        <end position="344"/>
    </location>
</feature>
<comment type="subcellular location">
    <subcellularLocation>
        <location evidence="1">Nucleus</location>
    </subcellularLocation>
</comment>
<evidence type="ECO:0000256" key="5">
    <source>
        <dbReference type="ARBA" id="ARBA00023242"/>
    </source>
</evidence>
<evidence type="ECO:0000313" key="10">
    <source>
        <dbReference type="Proteomes" id="UP000594364"/>
    </source>
</evidence>
<dbReference type="OrthoDB" id="10265211at2759"/>
<name>A0A7S9KS94_EPIFF</name>
<evidence type="ECO:0000256" key="2">
    <source>
        <dbReference type="ARBA" id="ARBA00010977"/>
    </source>
</evidence>
<proteinExistence type="inferred from homology"/>
<evidence type="ECO:0000259" key="7">
    <source>
        <dbReference type="Pfam" id="PF07034"/>
    </source>
</evidence>
<dbReference type="GO" id="GO:0005656">
    <property type="term" value="C:nuclear pre-replicative complex"/>
    <property type="evidence" value="ECO:0007669"/>
    <property type="project" value="TreeGrafter"/>
</dbReference>
<dbReference type="EMBL" id="CP031387">
    <property type="protein sequence ID" value="QPH00256.1"/>
    <property type="molecule type" value="Genomic_DNA"/>
</dbReference>
<dbReference type="GO" id="GO:0003688">
    <property type="term" value="F:DNA replication origin binding"/>
    <property type="evidence" value="ECO:0007669"/>
    <property type="project" value="TreeGrafter"/>
</dbReference>
<dbReference type="GO" id="GO:0031261">
    <property type="term" value="C:DNA replication preinitiation complex"/>
    <property type="evidence" value="ECO:0007669"/>
    <property type="project" value="TreeGrafter"/>
</dbReference>
<dbReference type="GO" id="GO:0005664">
    <property type="term" value="C:nuclear origin of replication recognition complex"/>
    <property type="evidence" value="ECO:0007669"/>
    <property type="project" value="InterPro"/>
</dbReference>
<dbReference type="InterPro" id="IPR020795">
    <property type="entry name" value="ORC3"/>
</dbReference>
<dbReference type="Proteomes" id="UP000594364">
    <property type="component" value="Chromosome 3"/>
</dbReference>
<dbReference type="Pfam" id="PF18137">
    <property type="entry name" value="WHD_ORC"/>
    <property type="match status" value="1"/>
</dbReference>
<feature type="domain" description="Origin recognition complex subunit 3 winged helix C-terminal" evidence="8">
    <location>
        <begin position="603"/>
        <end position="670"/>
    </location>
</feature>
<gene>
    <name evidence="9" type="ORF">C2857_003638</name>
</gene>
<feature type="region of interest" description="Disordered" evidence="6">
    <location>
        <begin position="21"/>
        <end position="51"/>
    </location>
</feature>
<dbReference type="InterPro" id="IPR045667">
    <property type="entry name" value="ORC3_N"/>
</dbReference>